<dbReference type="AlphaFoldDB" id="A0A9W7CR53"/>
<name>A0A9W7CR53_9STRA</name>
<dbReference type="Proteomes" id="UP001165121">
    <property type="component" value="Unassembled WGS sequence"/>
</dbReference>
<keyword evidence="2" id="KW-1185">Reference proteome</keyword>
<evidence type="ECO:0000313" key="1">
    <source>
        <dbReference type="EMBL" id="GMF38147.1"/>
    </source>
</evidence>
<dbReference type="EMBL" id="BSXT01001075">
    <property type="protein sequence ID" value="GMF38147.1"/>
    <property type="molecule type" value="Genomic_DNA"/>
</dbReference>
<accession>A0A9W7CR53</accession>
<protein>
    <submittedName>
        <fullName evidence="1">Unnamed protein product</fullName>
    </submittedName>
</protein>
<evidence type="ECO:0000313" key="2">
    <source>
        <dbReference type="Proteomes" id="UP001165121"/>
    </source>
</evidence>
<comment type="caution">
    <text evidence="1">The sequence shown here is derived from an EMBL/GenBank/DDBJ whole genome shotgun (WGS) entry which is preliminary data.</text>
</comment>
<reference evidence="1" key="1">
    <citation type="submission" date="2023-04" db="EMBL/GenBank/DDBJ databases">
        <title>Phytophthora fragariaefolia NBRC 109709.</title>
        <authorList>
            <person name="Ichikawa N."/>
            <person name="Sato H."/>
            <person name="Tonouchi N."/>
        </authorList>
    </citation>
    <scope>NUCLEOTIDE SEQUENCE</scope>
    <source>
        <strain evidence="1">NBRC 109709</strain>
    </source>
</reference>
<proteinExistence type="predicted"/>
<gene>
    <name evidence="1" type="ORF">Pfra01_001089200</name>
</gene>
<sequence length="120" mass="12847">MCSNLELPIDEDVDADLDEAWDDVIGDDISAGVAAASAIATTDAGLRPDSSFFMVGRLADRCLCSVERRTASVGRLLRVSFRRTDGAGWPTGWPLQFTMFSRMVGVAAAGPAGALRIRLR</sequence>
<organism evidence="1 2">
    <name type="scientific">Phytophthora fragariaefolia</name>
    <dbReference type="NCBI Taxonomy" id="1490495"/>
    <lineage>
        <taxon>Eukaryota</taxon>
        <taxon>Sar</taxon>
        <taxon>Stramenopiles</taxon>
        <taxon>Oomycota</taxon>
        <taxon>Peronosporomycetes</taxon>
        <taxon>Peronosporales</taxon>
        <taxon>Peronosporaceae</taxon>
        <taxon>Phytophthora</taxon>
    </lineage>
</organism>